<protein>
    <recommendedName>
        <fullName evidence="3">Glycosyltransferase 2-like domain-containing protein</fullName>
    </recommendedName>
</protein>
<organism evidence="1 2">
    <name type="scientific">Thermogutta terrifontis</name>
    <dbReference type="NCBI Taxonomy" id="1331910"/>
    <lineage>
        <taxon>Bacteria</taxon>
        <taxon>Pseudomonadati</taxon>
        <taxon>Planctomycetota</taxon>
        <taxon>Planctomycetia</taxon>
        <taxon>Pirellulales</taxon>
        <taxon>Thermoguttaceae</taxon>
        <taxon>Thermogutta</taxon>
    </lineage>
</organism>
<reference evidence="1 2" key="1">
    <citation type="journal article" name="Front. Microbiol.">
        <title>Sugar Metabolism of the First Thermophilic Planctomycete Thermogutta terrifontis: Comparative Genomic and Transcriptomic Approaches.</title>
        <authorList>
            <person name="Elcheninov A.G."/>
            <person name="Menzel P."/>
            <person name="Gudbergsdottir S.R."/>
            <person name="Slesarev A.I."/>
            <person name="Kadnikov V.V."/>
            <person name="Krogh A."/>
            <person name="Bonch-Osmolovskaya E.A."/>
            <person name="Peng X."/>
            <person name="Kublanov I.V."/>
        </authorList>
    </citation>
    <scope>NUCLEOTIDE SEQUENCE [LARGE SCALE GENOMIC DNA]</scope>
    <source>
        <strain evidence="1 2">R1</strain>
    </source>
</reference>
<dbReference type="KEGG" id="ttf:THTE_2357"/>
<sequence>MELLATLVSYTLLDVVPGEAELIVADNASTDETPLVIEACGVKRAFAPIPGMGKARRAAYDCMAPTVEFVWLTDCDARVVPPLNRNQLAAHITILQTNLRTLKERDNVIALSTGIVYEYTHPLFRILRTVALVFGKAPRIHAWTGPNQFIRRSAVDGIGGIHPDIPYRSREDHQRMYEIARYAKQRGLHMLSAAQDSSLYDPVYHSGRRRGTLGDIIKLLLTPRQKTNLPRDRYGWPIHPLDRIRC</sequence>
<evidence type="ECO:0000313" key="1">
    <source>
        <dbReference type="EMBL" id="ASV74959.1"/>
    </source>
</evidence>
<dbReference type="SUPFAM" id="SSF53448">
    <property type="entry name" value="Nucleotide-diphospho-sugar transferases"/>
    <property type="match status" value="1"/>
</dbReference>
<dbReference type="InterPro" id="IPR029044">
    <property type="entry name" value="Nucleotide-diphossugar_trans"/>
</dbReference>
<proteinExistence type="predicted"/>
<dbReference type="Gene3D" id="3.90.550.10">
    <property type="entry name" value="Spore Coat Polysaccharide Biosynthesis Protein SpsA, Chain A"/>
    <property type="match status" value="1"/>
</dbReference>
<dbReference type="RefSeq" id="WP_095415147.1">
    <property type="nucleotide sequence ID" value="NZ_CP018477.1"/>
</dbReference>
<evidence type="ECO:0000313" key="2">
    <source>
        <dbReference type="Proteomes" id="UP000215086"/>
    </source>
</evidence>
<keyword evidence="2" id="KW-1185">Reference proteome</keyword>
<dbReference type="Proteomes" id="UP000215086">
    <property type="component" value="Chromosome"/>
</dbReference>
<dbReference type="AlphaFoldDB" id="A0A286RG70"/>
<gene>
    <name evidence="1" type="ORF">THTE_2357</name>
</gene>
<name>A0A286RG70_9BACT</name>
<evidence type="ECO:0008006" key="3">
    <source>
        <dbReference type="Google" id="ProtNLM"/>
    </source>
</evidence>
<accession>A0A286RG70</accession>
<dbReference type="EMBL" id="CP018477">
    <property type="protein sequence ID" value="ASV74959.1"/>
    <property type="molecule type" value="Genomic_DNA"/>
</dbReference>
<dbReference type="OrthoDB" id="9802632at2"/>